<evidence type="ECO:0000256" key="3">
    <source>
        <dbReference type="ARBA" id="ARBA00023242"/>
    </source>
</evidence>
<sequence length="664" mass="71977">MVFRAPQGPEARYAHLLQPLRDLTDNWNIDLAGDLEEYLEELETLTFAFEGDNPKRMDFSEAALLIQGSACIYSKKVEYLSALALKAFEYIRSRSAAEKEKRAAGKKHRGAGGTQHDEEDFFNLGEAMQEGANIDLPSDYTNQRPSPIGPPAMLLALDDPGLKQQGDGDGANFRLNKCFVHSSGALLLDPRIADDYDDELQKIVHQIETFQFNHRSSGSVLTPPNVTRPGDDGLGGNILALDMEMPDWGAPEDHNSNAGAPQSPGICDEPSLHGSNGSPDAGSGAHTPPPLNPGQPAQNAASPSGSEYFDPYKPLDFQDCSALPIRPFKMRVPRKKRFSAEQAPDWVDNGLPPAPPRGLAFSEFSYALRKTALLKSKDSEREARPRGLLDLQAGSLAMDGRAAEEEFDVEVGTAGELDAWDGDTNPLGVGAESTSDGDGEDGFGPDAFGPQHGAQMWPGGGPDDLVNDGDGDQAGYWELCRRHIETRATAASAGELQTEIAARVADWRDRIEPVLEEEYSRQEFDLCQYEQAVLERLAVLSLVGGGDGTLKSTDDAVPFHNALSHSVHHEVPRRFLATLQLVNDGNVKISKWEEDGSQVVSLTLLKLGLRYGELQGGFAQLQVGDGTGENACSGQQADDQEMAVMPPAQKRARRRGGARKGSRH</sequence>
<evidence type="ECO:0000256" key="4">
    <source>
        <dbReference type="SAM" id="MobiDB-lite"/>
    </source>
</evidence>
<evidence type="ECO:0000256" key="2">
    <source>
        <dbReference type="ARBA" id="ARBA00007844"/>
    </source>
</evidence>
<evidence type="ECO:0000256" key="1">
    <source>
        <dbReference type="ARBA" id="ARBA00004123"/>
    </source>
</evidence>
<dbReference type="GO" id="GO:0051306">
    <property type="term" value="P:mitotic sister chromatid separation"/>
    <property type="evidence" value="ECO:0007669"/>
    <property type="project" value="TreeGrafter"/>
</dbReference>
<feature type="domain" description="Condensin II complex subunit H2 N-terminal" evidence="5">
    <location>
        <begin position="12"/>
        <end position="124"/>
    </location>
</feature>
<keyword evidence="8" id="KW-1185">Reference proteome</keyword>
<feature type="compositionally biased region" description="Polar residues" evidence="4">
    <location>
        <begin position="215"/>
        <end position="225"/>
    </location>
</feature>
<feature type="region of interest" description="Disordered" evidence="4">
    <location>
        <begin position="215"/>
        <end position="310"/>
    </location>
</feature>
<dbReference type="GO" id="GO:0000796">
    <property type="term" value="C:condensin complex"/>
    <property type="evidence" value="ECO:0007669"/>
    <property type="project" value="TreeGrafter"/>
</dbReference>
<protein>
    <recommendedName>
        <fullName evidence="9">Condensin-2 complex subunit H2</fullName>
    </recommendedName>
</protein>
<feature type="domain" description="Condensin-2 complex subunit H2 C-terminal" evidence="6">
    <location>
        <begin position="476"/>
        <end position="605"/>
    </location>
</feature>
<comment type="subcellular location">
    <subcellularLocation>
        <location evidence="1">Nucleus</location>
    </subcellularLocation>
</comment>
<comment type="caution">
    <text evidence="7">The sequence shown here is derived from an EMBL/GenBank/DDBJ whole genome shotgun (WGS) entry which is preliminary data.</text>
</comment>
<dbReference type="EMBL" id="CAJHUC010002396">
    <property type="protein sequence ID" value="CAD7703756.1"/>
    <property type="molecule type" value="Genomic_DNA"/>
</dbReference>
<feature type="region of interest" description="Disordered" evidence="4">
    <location>
        <begin position="416"/>
        <end position="445"/>
    </location>
</feature>
<dbReference type="InterPro" id="IPR031739">
    <property type="entry name" value="Ncaph2"/>
</dbReference>
<dbReference type="Pfam" id="PF06278">
    <property type="entry name" value="CNDH2_N"/>
    <property type="match status" value="1"/>
</dbReference>
<feature type="compositionally biased region" description="Basic residues" evidence="4">
    <location>
        <begin position="650"/>
        <end position="664"/>
    </location>
</feature>
<proteinExistence type="inferred from homology"/>
<dbReference type="PANTHER" id="PTHR14324:SF3">
    <property type="entry name" value="CONDENSIN-2 COMPLEX SUBUNIT H2"/>
    <property type="match status" value="1"/>
</dbReference>
<dbReference type="InterPro" id="IPR031737">
    <property type="entry name" value="CNDH2_C"/>
</dbReference>
<dbReference type="PANTHER" id="PTHR14324">
    <property type="entry name" value="CONDENSIN-2 COMPLEX SUBUNIT H2"/>
    <property type="match status" value="1"/>
</dbReference>
<evidence type="ECO:0000313" key="7">
    <source>
        <dbReference type="EMBL" id="CAD7703756.1"/>
    </source>
</evidence>
<name>A0A8S1J906_9CHLO</name>
<accession>A0A8S1J906</accession>
<keyword evidence="3" id="KW-0539">Nucleus</keyword>
<dbReference type="GO" id="GO:0003682">
    <property type="term" value="F:chromatin binding"/>
    <property type="evidence" value="ECO:0007669"/>
    <property type="project" value="TreeGrafter"/>
</dbReference>
<dbReference type="Proteomes" id="UP000708148">
    <property type="component" value="Unassembled WGS sequence"/>
</dbReference>
<feature type="region of interest" description="Disordered" evidence="4">
    <location>
        <begin position="630"/>
        <end position="664"/>
    </location>
</feature>
<organism evidence="7 8">
    <name type="scientific">Ostreobium quekettii</name>
    <dbReference type="NCBI Taxonomy" id="121088"/>
    <lineage>
        <taxon>Eukaryota</taxon>
        <taxon>Viridiplantae</taxon>
        <taxon>Chlorophyta</taxon>
        <taxon>core chlorophytes</taxon>
        <taxon>Ulvophyceae</taxon>
        <taxon>TCBD clade</taxon>
        <taxon>Bryopsidales</taxon>
        <taxon>Ostreobineae</taxon>
        <taxon>Ostreobiaceae</taxon>
        <taxon>Ostreobium</taxon>
    </lineage>
</organism>
<dbReference type="GO" id="GO:0010032">
    <property type="term" value="P:meiotic chromosome condensation"/>
    <property type="evidence" value="ECO:0007669"/>
    <property type="project" value="TreeGrafter"/>
</dbReference>
<gene>
    <name evidence="7" type="ORF">OSTQU699_LOCUS9113</name>
</gene>
<dbReference type="InterPro" id="IPR009378">
    <property type="entry name" value="H2_N"/>
</dbReference>
<dbReference type="AlphaFoldDB" id="A0A8S1J906"/>
<reference evidence="7" key="1">
    <citation type="submission" date="2020-12" db="EMBL/GenBank/DDBJ databases">
        <authorList>
            <person name="Iha C."/>
        </authorList>
    </citation>
    <scope>NUCLEOTIDE SEQUENCE</scope>
</reference>
<evidence type="ECO:0000259" key="6">
    <source>
        <dbReference type="Pfam" id="PF16858"/>
    </source>
</evidence>
<evidence type="ECO:0000313" key="8">
    <source>
        <dbReference type="Proteomes" id="UP000708148"/>
    </source>
</evidence>
<feature type="compositionally biased region" description="Polar residues" evidence="4">
    <location>
        <begin position="295"/>
        <end position="305"/>
    </location>
</feature>
<dbReference type="OrthoDB" id="512701at2759"/>
<dbReference type="GO" id="GO:0005634">
    <property type="term" value="C:nucleus"/>
    <property type="evidence" value="ECO:0007669"/>
    <property type="project" value="UniProtKB-SubCell"/>
</dbReference>
<evidence type="ECO:0000259" key="5">
    <source>
        <dbReference type="Pfam" id="PF06278"/>
    </source>
</evidence>
<dbReference type="Pfam" id="PF16858">
    <property type="entry name" value="CNDH2_C"/>
    <property type="match status" value="1"/>
</dbReference>
<evidence type="ECO:0008006" key="9">
    <source>
        <dbReference type="Google" id="ProtNLM"/>
    </source>
</evidence>
<comment type="similarity">
    <text evidence="2">Belongs to the CND2 H2 (condensin-2 subunit 2) family.</text>
</comment>